<proteinExistence type="predicted"/>
<sequence length="239" mass="26898">MQDSGMNTKTMSDVAYQRVRDDIISGALKPGEKLKVADLVERYDIGASPLREALARLSAAYLVSFEGQRGFTVAPVSAQELKELSDLRQMIEALALSRSIEAGDEAWESRIVAAYYRLQKADHRVSESPDASSLSEWEERNRDFHEALTSACDSAWLLRLQKLLYAQHERYRRLAVINRRPSREIDKEHKALLDACLSRDTDVAAKVMGEHIGKTVLSLSPLLEQGTQQESPRSRRKVG</sequence>
<feature type="domain" description="HTH gntR-type" evidence="4">
    <location>
        <begin position="9"/>
        <end position="76"/>
    </location>
</feature>
<dbReference type="InterPro" id="IPR000524">
    <property type="entry name" value="Tscrpt_reg_HTH_GntR"/>
</dbReference>
<evidence type="ECO:0000256" key="1">
    <source>
        <dbReference type="ARBA" id="ARBA00023015"/>
    </source>
</evidence>
<dbReference type="Proteomes" id="UP000001600">
    <property type="component" value="Chromosome 2"/>
</dbReference>
<dbReference type="AlphaFoldDB" id="B9JML5"/>
<evidence type="ECO:0000313" key="5">
    <source>
        <dbReference type="EMBL" id="ACM28796.1"/>
    </source>
</evidence>
<dbReference type="EMBL" id="CP000629">
    <property type="protein sequence ID" value="ACM28796.1"/>
    <property type="molecule type" value="Genomic_DNA"/>
</dbReference>
<gene>
    <name evidence="5" type="ordered locus">Arad_7254</name>
</gene>
<dbReference type="Pfam" id="PF07729">
    <property type="entry name" value="FCD"/>
    <property type="match status" value="1"/>
</dbReference>
<dbReference type="SMART" id="SM00345">
    <property type="entry name" value="HTH_GNTR"/>
    <property type="match status" value="1"/>
</dbReference>
<dbReference type="PROSITE" id="PS50949">
    <property type="entry name" value="HTH_GNTR"/>
    <property type="match status" value="1"/>
</dbReference>
<dbReference type="STRING" id="311403.Arad_7254"/>
<keyword evidence="1" id="KW-0805">Transcription regulation</keyword>
<evidence type="ECO:0000259" key="4">
    <source>
        <dbReference type="PROSITE" id="PS50949"/>
    </source>
</evidence>
<dbReference type="SMART" id="SM00895">
    <property type="entry name" value="FCD"/>
    <property type="match status" value="1"/>
</dbReference>
<keyword evidence="3" id="KW-0804">Transcription</keyword>
<dbReference type="SUPFAM" id="SSF48008">
    <property type="entry name" value="GntR ligand-binding domain-like"/>
    <property type="match status" value="1"/>
</dbReference>
<dbReference type="PANTHER" id="PTHR43537">
    <property type="entry name" value="TRANSCRIPTIONAL REGULATOR, GNTR FAMILY"/>
    <property type="match status" value="1"/>
</dbReference>
<dbReference type="InterPro" id="IPR011711">
    <property type="entry name" value="GntR_C"/>
</dbReference>
<dbReference type="GO" id="GO:0003677">
    <property type="term" value="F:DNA binding"/>
    <property type="evidence" value="ECO:0007669"/>
    <property type="project" value="UniProtKB-KW"/>
</dbReference>
<evidence type="ECO:0000256" key="3">
    <source>
        <dbReference type="ARBA" id="ARBA00023163"/>
    </source>
</evidence>
<evidence type="ECO:0000313" key="6">
    <source>
        <dbReference type="Proteomes" id="UP000001600"/>
    </source>
</evidence>
<dbReference type="KEGG" id="ara:Arad_7254"/>
<dbReference type="Pfam" id="PF00392">
    <property type="entry name" value="GntR"/>
    <property type="match status" value="1"/>
</dbReference>
<reference evidence="5 6" key="1">
    <citation type="journal article" date="2009" name="J. Bacteriol.">
        <title>Genome sequences of three Agrobacterium biovars help elucidate the evolution of multichromosome genomes in bacteria.</title>
        <authorList>
            <person name="Slater S.C."/>
            <person name="Goldman B.S."/>
            <person name="Goodner B."/>
            <person name="Setubal J.C."/>
            <person name="Farrand S.K."/>
            <person name="Nester E.W."/>
            <person name="Burr T.J."/>
            <person name="Banta L."/>
            <person name="Dickerman A.W."/>
            <person name="Paulsen I."/>
            <person name="Otten L."/>
            <person name="Suen G."/>
            <person name="Welch R."/>
            <person name="Almeida N.F."/>
            <person name="Arnold F."/>
            <person name="Burton O.T."/>
            <person name="Du Z."/>
            <person name="Ewing A."/>
            <person name="Godsy E."/>
            <person name="Heisel S."/>
            <person name="Houmiel K.L."/>
            <person name="Jhaveri J."/>
            <person name="Lu J."/>
            <person name="Miller N.M."/>
            <person name="Norton S."/>
            <person name="Chen Q."/>
            <person name="Phoolcharoen W."/>
            <person name="Ohlin V."/>
            <person name="Ondrusek D."/>
            <person name="Pride N."/>
            <person name="Stricklin S.L."/>
            <person name="Sun J."/>
            <person name="Wheeler C."/>
            <person name="Wilson L."/>
            <person name="Zhu H."/>
            <person name="Wood D.W."/>
        </authorList>
    </citation>
    <scope>NUCLEOTIDE SEQUENCE [LARGE SCALE GENOMIC DNA]</scope>
    <source>
        <strain evidence="6">K84 / ATCC BAA-868</strain>
    </source>
</reference>
<dbReference type="eggNOG" id="COG1802">
    <property type="taxonomic scope" value="Bacteria"/>
</dbReference>
<dbReference type="SUPFAM" id="SSF46785">
    <property type="entry name" value="Winged helix' DNA-binding domain"/>
    <property type="match status" value="1"/>
</dbReference>
<keyword evidence="2" id="KW-0238">DNA-binding</keyword>
<dbReference type="HOGENOM" id="CLU_017584_5_3_5"/>
<accession>B9JML5</accession>
<organism evidence="5 6">
    <name type="scientific">Rhizobium rhizogenes (strain K84 / ATCC BAA-868)</name>
    <name type="common">Agrobacterium radiobacter</name>
    <dbReference type="NCBI Taxonomy" id="311403"/>
    <lineage>
        <taxon>Bacteria</taxon>
        <taxon>Pseudomonadati</taxon>
        <taxon>Pseudomonadota</taxon>
        <taxon>Alphaproteobacteria</taxon>
        <taxon>Hyphomicrobiales</taxon>
        <taxon>Rhizobiaceae</taxon>
        <taxon>Rhizobium/Agrobacterium group</taxon>
        <taxon>Rhizobium</taxon>
    </lineage>
</organism>
<protein>
    <submittedName>
        <fullName evidence="5">Transcriptional regulator protein</fullName>
    </submittedName>
</protein>
<dbReference type="PANTHER" id="PTHR43537:SF20">
    <property type="entry name" value="HTH-TYPE TRANSCRIPTIONAL REPRESSOR GLAR"/>
    <property type="match status" value="1"/>
</dbReference>
<dbReference type="InterPro" id="IPR036388">
    <property type="entry name" value="WH-like_DNA-bd_sf"/>
</dbReference>
<name>B9JML5_RHIR8</name>
<dbReference type="Gene3D" id="1.20.120.530">
    <property type="entry name" value="GntR ligand-binding domain-like"/>
    <property type="match status" value="1"/>
</dbReference>
<dbReference type="GO" id="GO:0003700">
    <property type="term" value="F:DNA-binding transcription factor activity"/>
    <property type="evidence" value="ECO:0007669"/>
    <property type="project" value="InterPro"/>
</dbReference>
<evidence type="ECO:0000256" key="2">
    <source>
        <dbReference type="ARBA" id="ARBA00023125"/>
    </source>
</evidence>
<dbReference type="InterPro" id="IPR036390">
    <property type="entry name" value="WH_DNA-bd_sf"/>
</dbReference>
<dbReference type="InterPro" id="IPR008920">
    <property type="entry name" value="TF_FadR/GntR_C"/>
</dbReference>
<dbReference type="Gene3D" id="1.10.10.10">
    <property type="entry name" value="Winged helix-like DNA-binding domain superfamily/Winged helix DNA-binding domain"/>
    <property type="match status" value="1"/>
</dbReference>